<organism evidence="1">
    <name type="scientific">viral metagenome</name>
    <dbReference type="NCBI Taxonomy" id="1070528"/>
    <lineage>
        <taxon>unclassified sequences</taxon>
        <taxon>metagenomes</taxon>
        <taxon>organismal metagenomes</taxon>
    </lineage>
</organism>
<dbReference type="AlphaFoldDB" id="A0A6C0KJ92"/>
<reference evidence="1" key="1">
    <citation type="journal article" date="2020" name="Nature">
        <title>Giant virus diversity and host interactions through global metagenomics.</title>
        <authorList>
            <person name="Schulz F."/>
            <person name="Roux S."/>
            <person name="Paez-Espino D."/>
            <person name="Jungbluth S."/>
            <person name="Walsh D.A."/>
            <person name="Denef V.J."/>
            <person name="McMahon K.D."/>
            <person name="Konstantinidis K.T."/>
            <person name="Eloe-Fadrosh E.A."/>
            <person name="Kyrpides N.C."/>
            <person name="Woyke T."/>
        </authorList>
    </citation>
    <scope>NUCLEOTIDE SEQUENCE</scope>
    <source>
        <strain evidence="1">GVMAG-S-3300012000-57</strain>
    </source>
</reference>
<dbReference type="EMBL" id="MN740899">
    <property type="protein sequence ID" value="QHU17231.1"/>
    <property type="molecule type" value="Genomic_DNA"/>
</dbReference>
<name>A0A6C0KJ92_9ZZZZ</name>
<protein>
    <submittedName>
        <fullName evidence="1">Uncharacterized protein</fullName>
    </submittedName>
</protein>
<accession>A0A6C0KJ92</accession>
<evidence type="ECO:0000313" key="1">
    <source>
        <dbReference type="EMBL" id="QHU17231.1"/>
    </source>
</evidence>
<proteinExistence type="predicted"/>
<sequence length="31" mass="3746">MNNADESCQIMYFYFASKNTYKNSFPNIYKL</sequence>